<feature type="compositionally biased region" description="Basic and acidic residues" evidence="1">
    <location>
        <begin position="11"/>
        <end position="32"/>
    </location>
</feature>
<gene>
    <name evidence="2" type="ORF">HHUSO_G4169</name>
</gene>
<accession>A0ABR1A4V9</accession>
<dbReference type="EMBL" id="JAHFZB010000003">
    <property type="protein sequence ID" value="KAK6491954.1"/>
    <property type="molecule type" value="Genomic_DNA"/>
</dbReference>
<feature type="compositionally biased region" description="Polar residues" evidence="1">
    <location>
        <begin position="346"/>
        <end position="355"/>
    </location>
</feature>
<protein>
    <submittedName>
        <fullName evidence="2">Uncharacterized protein</fullName>
    </submittedName>
</protein>
<keyword evidence="3" id="KW-1185">Reference proteome</keyword>
<proteinExistence type="predicted"/>
<feature type="region of interest" description="Disordered" evidence="1">
    <location>
        <begin position="1"/>
        <end position="95"/>
    </location>
</feature>
<feature type="region of interest" description="Disordered" evidence="1">
    <location>
        <begin position="261"/>
        <end position="355"/>
    </location>
</feature>
<comment type="caution">
    <text evidence="2">The sequence shown here is derived from an EMBL/GenBank/DDBJ whole genome shotgun (WGS) entry which is preliminary data.</text>
</comment>
<dbReference type="Proteomes" id="UP001369086">
    <property type="component" value="Unassembled WGS sequence"/>
</dbReference>
<evidence type="ECO:0000313" key="3">
    <source>
        <dbReference type="Proteomes" id="UP001369086"/>
    </source>
</evidence>
<evidence type="ECO:0000313" key="2">
    <source>
        <dbReference type="EMBL" id="KAK6491954.1"/>
    </source>
</evidence>
<reference evidence="2 3" key="1">
    <citation type="submission" date="2021-05" db="EMBL/GenBank/DDBJ databases">
        <authorList>
            <person name="Zahm M."/>
            <person name="Klopp C."/>
            <person name="Cabau C."/>
            <person name="Kuhl H."/>
            <person name="Suciu R."/>
            <person name="Ciorpac M."/>
            <person name="Holostenco D."/>
            <person name="Gessner J."/>
            <person name="Wuertz S."/>
            <person name="Hohne C."/>
            <person name="Stock M."/>
            <person name="Gislard M."/>
            <person name="Lluch J."/>
            <person name="Milhes M."/>
            <person name="Lampietro C."/>
            <person name="Lopez Roques C."/>
            <person name="Donnadieu C."/>
            <person name="Du K."/>
            <person name="Schartl M."/>
            <person name="Guiguen Y."/>
        </authorList>
    </citation>
    <scope>NUCLEOTIDE SEQUENCE [LARGE SCALE GENOMIC DNA]</scope>
    <source>
        <strain evidence="2">Hh-F2</strain>
        <tissue evidence="2">Blood</tissue>
    </source>
</reference>
<evidence type="ECO:0000256" key="1">
    <source>
        <dbReference type="SAM" id="MobiDB-lite"/>
    </source>
</evidence>
<organism evidence="2 3">
    <name type="scientific">Huso huso</name>
    <name type="common">Beluga</name>
    <name type="synonym">Acipenser huso</name>
    <dbReference type="NCBI Taxonomy" id="61971"/>
    <lineage>
        <taxon>Eukaryota</taxon>
        <taxon>Metazoa</taxon>
        <taxon>Chordata</taxon>
        <taxon>Craniata</taxon>
        <taxon>Vertebrata</taxon>
        <taxon>Euteleostomi</taxon>
        <taxon>Actinopterygii</taxon>
        <taxon>Chondrostei</taxon>
        <taxon>Acipenseriformes</taxon>
        <taxon>Acipenseridae</taxon>
        <taxon>Huso</taxon>
    </lineage>
</organism>
<feature type="compositionally biased region" description="Polar residues" evidence="1">
    <location>
        <begin position="318"/>
        <end position="332"/>
    </location>
</feature>
<sequence>MGGAAPSEAVGEDKKTKPLKLEDSNEVTRIHYESSPLKGKGSSSSKKKKKKNVCQAVPAAKESSLPDAKPLLPAPPAVKKDHPKGVSESVKKEHGKKAKIPEMNCCIPSICVSDDRHLQAQALSDGDTKAGHHKSAMLNFSKLGKFGSAPTVIKLLHPRFAGPSVIKCGPKHIFVKGKPDCPITQDHVKEIRPGSPPSQRLGQFLKTSQMPFAWPQTLNCPQYLMVNKNNEIRPLFSLPPGAPSGVPAGALAYNMLSFQQASPGNQDHKTDSSAPVHGPVPYTHPSGTQSLIPVPADKFHPHSSPLANLADTDKLPHQLTNKCQPQGWTASPQPIHGSMDKGHSQGGENSPLASQPTFFSPTYIAVGKMVQVKKPCKTNDGGEALSGTFVKGVTHQEEKN</sequence>
<name>A0ABR1A4V9_HUSHU</name>
<feature type="compositionally biased region" description="Basic and acidic residues" evidence="1">
    <location>
        <begin position="78"/>
        <end position="92"/>
    </location>
</feature>